<comment type="similarity">
    <text evidence="2">Belongs to the AB hydrolase superfamily. AB hydrolase 4 family.</text>
</comment>
<dbReference type="Gene3D" id="3.40.50.1820">
    <property type="entry name" value="alpha/beta hydrolase"/>
    <property type="match status" value="1"/>
</dbReference>
<dbReference type="InterPro" id="IPR043127">
    <property type="entry name" value="Sec-1-like_dom3a"/>
</dbReference>
<dbReference type="InterPro" id="IPR001619">
    <property type="entry name" value="Sec1-like"/>
</dbReference>
<feature type="domain" description="AB hydrolase-1" evidence="3">
    <location>
        <begin position="677"/>
        <end position="936"/>
    </location>
</feature>
<dbReference type="GO" id="GO:0051792">
    <property type="term" value="P:medium-chain fatty acid biosynthetic process"/>
    <property type="evidence" value="ECO:0007669"/>
    <property type="project" value="TreeGrafter"/>
</dbReference>
<dbReference type="InterPro" id="IPR050960">
    <property type="entry name" value="AB_hydrolase_4_sf"/>
</dbReference>
<dbReference type="InterPro" id="IPR043154">
    <property type="entry name" value="Sec-1-like_dom1"/>
</dbReference>
<evidence type="ECO:0000313" key="5">
    <source>
        <dbReference type="Proteomes" id="UP000274131"/>
    </source>
</evidence>
<sequence length="961" mass="109346">MAEFDDFGLLIQMARRELVHLLESMPEAKELAVEANLMRPLDAIVSMSLLQRHNCVRVQQFTMNDKLQWGEEYFRRVYIMRPTVLTARCISRHIQAEPNRRYSVIFIPNRSYLCEMELERNGVIGLIDVYHLELPLIPIDSHLFSLELTDFTKSTIVDQTLNQLYNVAKSLWQLQTLYGLIPTVYGVGEVSVRTNCLMKKLYADLGEPRSSPDQPVSHIFLLDRNLDLTSVLMTGLTYESMLHDIFGISCGKVSFGGKVEKRIRGRDIEKSRLKIYALNNNDVLFSAVRNMHMTAVFPFLSAKAKTLQASYDKGSRLDQVKEMKEFVSNELLNLRQQHRLLELHICACEEVLENCKGMSDRLALEHALVTGSYDANEVVTFLDDMLCQESNMWQVLLLACLWSVCQDGLSAKHYSAFRTSFLRTYGHEFLPLLHTLSLQGLLAEKITLQSPSVKSLSASWAIQRPTFKNLSKRMNLLPVSEDKSEDFRSPKRMSYVYSGSFTPALCQIIADTIENGWNASEIKKTFGDCVFCDQNSYTASKPPDSRIRKAILAYFIGGVTYAEVAALTLLAQNNNIRIIIAATNVIHREHYWLQKPQIYVKHGTFLGNELPKLRCLNEIFYPTWWCPFGFLQTAFRQLLRKCPLVRFERELVALDDGGQTAVDWRLPEYAEFSDDSPIVIFLPGITGSTHDCAYILYCVLECDRLGYRSVVVNPRGLGGIPLKTAQMYSATWTSDLKHILNICSKRYPNAPKVACGFSMGGMILWNYLAECQTSENTGLKAAMCISSPFDPVDSSLSIERFFPRVVFNRHLANGLKRLVTPYALKSCFILSNILSYKMMFEGLCNWDEVMAAKTVREFDASFTAPLFKYKSWADYYHDAALYWKVLRIPIPTLCLNAADDCFSPIKCTTVPFSDILKSDHVAVVVTKHGGHTAFMKDFYPSAPGLVENLIFQFTQMIFSLK</sequence>
<dbReference type="Gene3D" id="3.40.50.2060">
    <property type="match status" value="1"/>
</dbReference>
<proteinExistence type="inferred from homology"/>
<reference evidence="4 5" key="2">
    <citation type="submission" date="2018-10" db="EMBL/GenBank/DDBJ databases">
        <authorList>
            <consortium name="Pathogen Informatics"/>
        </authorList>
    </citation>
    <scope>NUCLEOTIDE SEQUENCE [LARGE SCALE GENOMIC DNA]</scope>
</reference>
<evidence type="ECO:0000313" key="4">
    <source>
        <dbReference type="EMBL" id="VDD92310.1"/>
    </source>
</evidence>
<accession>A0A0N4VAP4</accession>
<dbReference type="WBParaSite" id="EVEC_0000755901-mRNA-1">
    <property type="protein sequence ID" value="EVEC_0000755901-mRNA-1"/>
    <property type="gene ID" value="EVEC_0000755901"/>
</dbReference>
<evidence type="ECO:0000256" key="1">
    <source>
        <dbReference type="ARBA" id="ARBA00009884"/>
    </source>
</evidence>
<name>A0A0N4VAP4_ENTVE</name>
<evidence type="ECO:0000313" key="6">
    <source>
        <dbReference type="WBParaSite" id="EVEC_0000755901-mRNA-1"/>
    </source>
</evidence>
<evidence type="ECO:0000256" key="2">
    <source>
        <dbReference type="ARBA" id="ARBA00010884"/>
    </source>
</evidence>
<dbReference type="InterPro" id="IPR036045">
    <property type="entry name" value="Sec1-like_sf"/>
</dbReference>
<dbReference type="Gene3D" id="3.90.830.10">
    <property type="entry name" value="Syntaxin Binding Protein 1, Chain A, domain 2"/>
    <property type="match status" value="1"/>
</dbReference>
<dbReference type="EMBL" id="UXUI01008760">
    <property type="protein sequence ID" value="VDD92310.1"/>
    <property type="molecule type" value="Genomic_DNA"/>
</dbReference>
<dbReference type="Gene3D" id="1.25.40.850">
    <property type="match status" value="1"/>
</dbReference>
<keyword evidence="5" id="KW-1185">Reference proteome</keyword>
<dbReference type="GO" id="GO:0047372">
    <property type="term" value="F:monoacylglycerol lipase activity"/>
    <property type="evidence" value="ECO:0007669"/>
    <property type="project" value="TreeGrafter"/>
</dbReference>
<gene>
    <name evidence="4" type="ORF">EVEC_LOCUS7061</name>
</gene>
<protein>
    <submittedName>
        <fullName evidence="6">AB hydrolase-1 domain-containing protein</fullName>
    </submittedName>
</protein>
<dbReference type="GO" id="GO:0008126">
    <property type="term" value="F:acetylesterase activity"/>
    <property type="evidence" value="ECO:0007669"/>
    <property type="project" value="TreeGrafter"/>
</dbReference>
<dbReference type="InterPro" id="IPR000073">
    <property type="entry name" value="AB_hydrolase_1"/>
</dbReference>
<dbReference type="OrthoDB" id="10262528at2759"/>
<dbReference type="STRING" id="51028.A0A0N4VAP4"/>
<dbReference type="SUPFAM" id="SSF53474">
    <property type="entry name" value="alpha/beta-Hydrolases"/>
    <property type="match status" value="1"/>
</dbReference>
<dbReference type="AlphaFoldDB" id="A0A0N4VAP4"/>
<reference evidence="6" key="1">
    <citation type="submission" date="2017-02" db="UniProtKB">
        <authorList>
            <consortium name="WormBaseParasite"/>
        </authorList>
    </citation>
    <scope>IDENTIFICATION</scope>
</reference>
<dbReference type="GO" id="GO:0051793">
    <property type="term" value="P:medium-chain fatty acid catabolic process"/>
    <property type="evidence" value="ECO:0007669"/>
    <property type="project" value="TreeGrafter"/>
</dbReference>
<dbReference type="Pfam" id="PF00995">
    <property type="entry name" value="Sec1"/>
    <property type="match status" value="1"/>
</dbReference>
<dbReference type="Pfam" id="PF00561">
    <property type="entry name" value="Abhydrolase_1"/>
    <property type="match status" value="1"/>
</dbReference>
<dbReference type="InterPro" id="IPR043155">
    <property type="entry name" value="VPS33_dom3b"/>
</dbReference>
<dbReference type="InterPro" id="IPR027482">
    <property type="entry name" value="Sec1-like_dom2"/>
</dbReference>
<dbReference type="Proteomes" id="UP000274131">
    <property type="component" value="Unassembled WGS sequence"/>
</dbReference>
<dbReference type="PANTHER" id="PTHR10794:SF63">
    <property type="entry name" value="ALPHA_BETA HYDROLASE 1, ISOFORM A"/>
    <property type="match status" value="1"/>
</dbReference>
<dbReference type="Gene3D" id="3.40.50.1910">
    <property type="match status" value="2"/>
</dbReference>
<dbReference type="InterPro" id="IPR029058">
    <property type="entry name" value="AB_hydrolase_fold"/>
</dbReference>
<dbReference type="PANTHER" id="PTHR10794">
    <property type="entry name" value="ABHYDROLASE DOMAIN-CONTAINING PROTEIN"/>
    <property type="match status" value="1"/>
</dbReference>
<comment type="similarity">
    <text evidence="1">Belongs to the STXBP/unc-18/SEC1 family.</text>
</comment>
<dbReference type="GO" id="GO:0016192">
    <property type="term" value="P:vesicle-mediated transport"/>
    <property type="evidence" value="ECO:0007669"/>
    <property type="project" value="InterPro"/>
</dbReference>
<dbReference type="SUPFAM" id="SSF56815">
    <property type="entry name" value="Sec1/munc18-like (SM) proteins"/>
    <property type="match status" value="1"/>
</dbReference>
<evidence type="ECO:0000259" key="3">
    <source>
        <dbReference type="Pfam" id="PF00561"/>
    </source>
</evidence>
<organism evidence="6">
    <name type="scientific">Enterobius vermicularis</name>
    <name type="common">Human pinworm</name>
    <dbReference type="NCBI Taxonomy" id="51028"/>
    <lineage>
        <taxon>Eukaryota</taxon>
        <taxon>Metazoa</taxon>
        <taxon>Ecdysozoa</taxon>
        <taxon>Nematoda</taxon>
        <taxon>Chromadorea</taxon>
        <taxon>Rhabditida</taxon>
        <taxon>Spirurina</taxon>
        <taxon>Oxyuridomorpha</taxon>
        <taxon>Oxyuroidea</taxon>
        <taxon>Oxyuridae</taxon>
        <taxon>Enterobius</taxon>
    </lineage>
</organism>